<dbReference type="InterPro" id="IPR001507">
    <property type="entry name" value="ZP_dom"/>
</dbReference>
<dbReference type="InterPro" id="IPR057475">
    <property type="entry name" value="CUT_C"/>
</dbReference>
<keyword evidence="7 8" id="KW-0472">Membrane</keyword>
<sequence>MPAAASILTICALVSVASAFSINNGITERPHVSCEDTTVSIGFKTEKPFHGRVYARGLSTDYRCSRNFDFNKDATNFSMVVRRGDCNMKQAQGNDNGGRTQSMVIVVSFHSTFVTKVDRAYHVVCAYPSEEKQVTSKVVVGGISPTELMHTMPLPQCDYELHLRSPDGPKITFAKVGDPIVHVWKCSTNTSTRILVHSCMGTDGRGKPFFFYDRSGCAIDPIIMPDIEYEADGSRAFVSTWGFKFSDQNLINFDCAVETCNTETGDCNGHVTPPKCGRRTRRSKALLPTKQPDDAHDFSASAIILDDFNDAQMNTREEELVLRADNNTAFQLQSLGWNILREGAFVRGSRPEEVCLSRLGYSTLMAVIALLFSTSLSLVAVVCTRLPSAKDS</sequence>
<reference evidence="12" key="1">
    <citation type="submission" date="2022-11" db="UniProtKB">
        <authorList>
            <consortium name="WormBaseParasite"/>
        </authorList>
    </citation>
    <scope>IDENTIFICATION</scope>
</reference>
<feature type="domain" description="ZP" evidence="10">
    <location>
        <begin position="33"/>
        <end position="274"/>
    </location>
</feature>
<feature type="transmembrane region" description="Helical" evidence="8">
    <location>
        <begin position="359"/>
        <end position="383"/>
    </location>
</feature>
<protein>
    <submittedName>
        <fullName evidence="12">ZP domain-containing protein</fullName>
    </submittedName>
</protein>
<comment type="subcellular location">
    <subcellularLocation>
        <location evidence="1">Cell membrane</location>
        <topology evidence="1">Single-pass type I membrane protein</topology>
    </subcellularLocation>
</comment>
<keyword evidence="4 8" id="KW-0812">Transmembrane</keyword>
<keyword evidence="5 9" id="KW-0732">Signal</keyword>
<proteinExistence type="predicted"/>
<evidence type="ECO:0000256" key="6">
    <source>
        <dbReference type="ARBA" id="ARBA00022989"/>
    </source>
</evidence>
<evidence type="ECO:0000256" key="4">
    <source>
        <dbReference type="ARBA" id="ARBA00022692"/>
    </source>
</evidence>
<dbReference type="Pfam" id="PF25301">
    <property type="entry name" value="CUT_C"/>
    <property type="match status" value="1"/>
</dbReference>
<dbReference type="SMART" id="SM00241">
    <property type="entry name" value="ZP"/>
    <property type="match status" value="1"/>
</dbReference>
<organism evidence="11 12">
    <name type="scientific">Plectus sambesii</name>
    <dbReference type="NCBI Taxonomy" id="2011161"/>
    <lineage>
        <taxon>Eukaryota</taxon>
        <taxon>Metazoa</taxon>
        <taxon>Ecdysozoa</taxon>
        <taxon>Nematoda</taxon>
        <taxon>Chromadorea</taxon>
        <taxon>Plectida</taxon>
        <taxon>Plectina</taxon>
        <taxon>Plectoidea</taxon>
        <taxon>Plectidae</taxon>
        <taxon>Plectus</taxon>
    </lineage>
</organism>
<dbReference type="PANTHER" id="PTHR22907:SF56">
    <property type="entry name" value="TRANSMEMBRANE PROTEIN RAM-5"/>
    <property type="match status" value="1"/>
</dbReference>
<dbReference type="AlphaFoldDB" id="A0A914W3C4"/>
<keyword evidence="11" id="KW-1185">Reference proteome</keyword>
<dbReference type="PROSITE" id="PS51034">
    <property type="entry name" value="ZP_2"/>
    <property type="match status" value="1"/>
</dbReference>
<evidence type="ECO:0000313" key="11">
    <source>
        <dbReference type="Proteomes" id="UP000887566"/>
    </source>
</evidence>
<evidence type="ECO:0000256" key="8">
    <source>
        <dbReference type="SAM" id="Phobius"/>
    </source>
</evidence>
<dbReference type="Proteomes" id="UP000887566">
    <property type="component" value="Unplaced"/>
</dbReference>
<evidence type="ECO:0000256" key="7">
    <source>
        <dbReference type="ARBA" id="ARBA00023136"/>
    </source>
</evidence>
<evidence type="ECO:0000256" key="9">
    <source>
        <dbReference type="SAM" id="SignalP"/>
    </source>
</evidence>
<evidence type="ECO:0000256" key="5">
    <source>
        <dbReference type="ARBA" id="ARBA00022729"/>
    </source>
</evidence>
<keyword evidence="2" id="KW-0193">Cuticle</keyword>
<evidence type="ECO:0000256" key="3">
    <source>
        <dbReference type="ARBA" id="ARBA00022475"/>
    </source>
</evidence>
<evidence type="ECO:0000256" key="1">
    <source>
        <dbReference type="ARBA" id="ARBA00004251"/>
    </source>
</evidence>
<dbReference type="Pfam" id="PF25057">
    <property type="entry name" value="CUT_N"/>
    <property type="match status" value="1"/>
</dbReference>
<feature type="signal peptide" evidence="9">
    <location>
        <begin position="1"/>
        <end position="19"/>
    </location>
</feature>
<accession>A0A914W3C4</accession>
<dbReference type="WBParaSite" id="PSAMB.scaffold3081size19730.g20355.t1">
    <property type="protein sequence ID" value="PSAMB.scaffold3081size19730.g20355.t1"/>
    <property type="gene ID" value="PSAMB.scaffold3081size19730.g20355"/>
</dbReference>
<keyword evidence="3" id="KW-1003">Cell membrane</keyword>
<evidence type="ECO:0000259" key="10">
    <source>
        <dbReference type="PROSITE" id="PS51034"/>
    </source>
</evidence>
<name>A0A914W3C4_9BILA</name>
<evidence type="ECO:0000256" key="2">
    <source>
        <dbReference type="ARBA" id="ARBA00022460"/>
    </source>
</evidence>
<evidence type="ECO:0000313" key="12">
    <source>
        <dbReference type="WBParaSite" id="PSAMB.scaffold3081size19730.g20355.t1"/>
    </source>
</evidence>
<keyword evidence="6 8" id="KW-1133">Transmembrane helix</keyword>
<dbReference type="PANTHER" id="PTHR22907">
    <property type="entry name" value="GH04558P"/>
    <property type="match status" value="1"/>
</dbReference>
<dbReference type="GO" id="GO:0005886">
    <property type="term" value="C:plasma membrane"/>
    <property type="evidence" value="ECO:0007669"/>
    <property type="project" value="UniProtKB-SubCell"/>
</dbReference>
<dbReference type="InterPro" id="IPR051962">
    <property type="entry name" value="Cuticlin"/>
</dbReference>
<dbReference type="GO" id="GO:0042302">
    <property type="term" value="F:structural constituent of cuticle"/>
    <property type="evidence" value="ECO:0007669"/>
    <property type="project" value="UniProtKB-KW"/>
</dbReference>
<feature type="chain" id="PRO_5037823661" evidence="9">
    <location>
        <begin position="20"/>
        <end position="392"/>
    </location>
</feature>
<dbReference type="InterPro" id="IPR056953">
    <property type="entry name" value="CUT_N"/>
</dbReference>